<evidence type="ECO:0000313" key="2">
    <source>
        <dbReference type="EMBL" id="GAH22448.1"/>
    </source>
</evidence>
<dbReference type="PANTHER" id="PTHR30538:SF0">
    <property type="entry name" value="L-LYSINE 2,3-AMINOMUTASE AQ_1632-RELATED"/>
    <property type="match status" value="1"/>
</dbReference>
<gene>
    <name evidence="2" type="ORF">S01H4_66317</name>
</gene>
<dbReference type="InterPro" id="IPR013785">
    <property type="entry name" value="Aldolase_TIM"/>
</dbReference>
<feature type="non-terminal residue" evidence="2">
    <location>
        <position position="1"/>
    </location>
</feature>
<accession>X1FNX3</accession>
<name>X1FNX3_9ZZZZ</name>
<reference evidence="2" key="1">
    <citation type="journal article" date="2014" name="Front. Microbiol.">
        <title>High frequency of phylogenetically diverse reductive dehalogenase-homologous genes in deep subseafloor sedimentary metagenomes.</title>
        <authorList>
            <person name="Kawai M."/>
            <person name="Futagami T."/>
            <person name="Toyoda A."/>
            <person name="Takaki Y."/>
            <person name="Nishi S."/>
            <person name="Hori S."/>
            <person name="Arai W."/>
            <person name="Tsubouchi T."/>
            <person name="Morono Y."/>
            <person name="Uchiyama I."/>
            <person name="Ito T."/>
            <person name="Fujiyama A."/>
            <person name="Inagaki F."/>
            <person name="Takami H."/>
        </authorList>
    </citation>
    <scope>NUCLEOTIDE SEQUENCE</scope>
    <source>
        <strain evidence="2">Expedition CK06-06</strain>
    </source>
</reference>
<dbReference type="InterPro" id="IPR003739">
    <property type="entry name" value="Lys_aminomutase/Glu_NH3_mut"/>
</dbReference>
<sequence length="78" mass="8956">TRTPVTLPMRITDELTKLIGSYLKPGKRNICVVTHIEGASEVTPELNEAVMKFRRQGIYVYNQLVYTLETSRRFQNVA</sequence>
<organism evidence="2">
    <name type="scientific">marine sediment metagenome</name>
    <dbReference type="NCBI Taxonomy" id="412755"/>
    <lineage>
        <taxon>unclassified sequences</taxon>
        <taxon>metagenomes</taxon>
        <taxon>ecological metagenomes</taxon>
    </lineage>
</organism>
<evidence type="ECO:0000256" key="1">
    <source>
        <dbReference type="ARBA" id="ARBA00022485"/>
    </source>
</evidence>
<keyword evidence="1" id="KW-0004">4Fe-4S</keyword>
<dbReference type="EMBL" id="BART01041013">
    <property type="protein sequence ID" value="GAH22448.1"/>
    <property type="molecule type" value="Genomic_DNA"/>
</dbReference>
<dbReference type="GO" id="GO:0051539">
    <property type="term" value="F:4 iron, 4 sulfur cluster binding"/>
    <property type="evidence" value="ECO:0007669"/>
    <property type="project" value="UniProtKB-KW"/>
</dbReference>
<protein>
    <submittedName>
        <fullName evidence="2">Uncharacterized protein</fullName>
    </submittedName>
</protein>
<keyword evidence="1" id="KW-0411">Iron-sulfur</keyword>
<comment type="caution">
    <text evidence="2">The sequence shown here is derived from an EMBL/GenBank/DDBJ whole genome shotgun (WGS) entry which is preliminary data.</text>
</comment>
<keyword evidence="1" id="KW-0479">Metal-binding</keyword>
<keyword evidence="1" id="KW-0408">Iron</keyword>
<dbReference type="Gene3D" id="3.20.20.70">
    <property type="entry name" value="Aldolase class I"/>
    <property type="match status" value="1"/>
</dbReference>
<dbReference type="PANTHER" id="PTHR30538">
    <property type="entry name" value="LYSINE 2,3-AMINOMUTASE-RELATED"/>
    <property type="match status" value="1"/>
</dbReference>
<proteinExistence type="predicted"/>
<feature type="non-terminal residue" evidence="2">
    <location>
        <position position="78"/>
    </location>
</feature>
<dbReference type="AlphaFoldDB" id="X1FNX3"/>